<reference evidence="2" key="1">
    <citation type="submission" date="2023-10" db="EMBL/GenBank/DDBJ databases">
        <authorList>
            <person name="Chen Y."/>
            <person name="Shah S."/>
            <person name="Dougan E. K."/>
            <person name="Thang M."/>
            <person name="Chan C."/>
        </authorList>
    </citation>
    <scope>NUCLEOTIDE SEQUENCE [LARGE SCALE GENOMIC DNA]</scope>
</reference>
<organism evidence="2 3">
    <name type="scientific">Prorocentrum cordatum</name>
    <dbReference type="NCBI Taxonomy" id="2364126"/>
    <lineage>
        <taxon>Eukaryota</taxon>
        <taxon>Sar</taxon>
        <taxon>Alveolata</taxon>
        <taxon>Dinophyceae</taxon>
        <taxon>Prorocentrales</taxon>
        <taxon>Prorocentraceae</taxon>
        <taxon>Prorocentrum</taxon>
    </lineage>
</organism>
<proteinExistence type="predicted"/>
<gene>
    <name evidence="2" type="ORF">PCOR1329_LOCUS52391</name>
</gene>
<sequence>GTPGLGSLTVEASRRRPPTPLWEASRRRAARATGHWSCRGPPQGRPRGPRLPDRPLAPLVVGAPPPGVPEAVNDFFKGPLRALPELEAALRPKAAPVDLTAQLTQVGSPGVPRPLWLVIAASVPTALLWYGAGYKLLVEEEMYVADVGRPGPDGEPGQAKGFGGPGTLGPFVLGLALGPLAALLGLPGGEAWSAVGFVWIYYTQYLLYARVNELYESEGLAPPLHVWWLVFPGFNLIIGLRQVHFLSKFWATQRGSASPRGSFLAPSGALVAAEAGRNLEHWTGLTLPGARGLTSSGFDPGLLDVAGAEGVGDSCHTADASPMRLDVEPDLLHVDVADAKPTSTMHGRCIADASPMHGRCGAILRRHLIIPTPFRLI</sequence>
<feature type="non-terminal residue" evidence="2">
    <location>
        <position position="1"/>
    </location>
</feature>
<evidence type="ECO:0000313" key="2">
    <source>
        <dbReference type="EMBL" id="CAK0864533.1"/>
    </source>
</evidence>
<evidence type="ECO:0000313" key="3">
    <source>
        <dbReference type="Proteomes" id="UP001189429"/>
    </source>
</evidence>
<evidence type="ECO:0000256" key="1">
    <source>
        <dbReference type="SAM" id="MobiDB-lite"/>
    </source>
</evidence>
<accession>A0ABN9UY76</accession>
<keyword evidence="3" id="KW-1185">Reference proteome</keyword>
<dbReference type="EMBL" id="CAUYUJ010016374">
    <property type="protein sequence ID" value="CAK0864533.1"/>
    <property type="molecule type" value="Genomic_DNA"/>
</dbReference>
<protein>
    <submittedName>
        <fullName evidence="2">Uncharacterized protein</fullName>
    </submittedName>
</protein>
<feature type="region of interest" description="Disordered" evidence="1">
    <location>
        <begin position="1"/>
        <end position="53"/>
    </location>
</feature>
<name>A0ABN9UY76_9DINO</name>
<comment type="caution">
    <text evidence="2">The sequence shown here is derived from an EMBL/GenBank/DDBJ whole genome shotgun (WGS) entry which is preliminary data.</text>
</comment>
<dbReference type="Proteomes" id="UP001189429">
    <property type="component" value="Unassembled WGS sequence"/>
</dbReference>